<proteinExistence type="inferred from homology"/>
<dbReference type="InterPro" id="IPR000719">
    <property type="entry name" value="Prot_kinase_dom"/>
</dbReference>
<keyword evidence="2" id="KW-0723">Serine/threonine-protein kinase</keyword>
<keyword evidence="4 7" id="KW-0547">Nucleotide-binding</keyword>
<evidence type="ECO:0000313" key="11">
    <source>
        <dbReference type="Proteomes" id="UP001151582"/>
    </source>
</evidence>
<evidence type="ECO:0000256" key="6">
    <source>
        <dbReference type="ARBA" id="ARBA00022840"/>
    </source>
</evidence>
<sequence>MRALLNHRSIAQEEAALGLLRSQIPEIITRISNFCIEEESVGQDDSLQQTRLMLRQLDYIESLYPTTRILAQHHPQYASPEFQAKTEALIAWCSSLTAISTHYSILRLWTGNDSLETGSDISVLTDASPTPNQGDTEMSSPATTATESKGEESAAAKSGTSNADTAVSQETIPLSHLKNMDVDLAKIKANSALLTHLSHIKSLRRQTQTSFIERVLKENGLRKTFQSHTCTQALATVEKARAVLVHDVQQLEAIGLPLTFHHIRLLIRFPINLVSNYMRIRLNYFRRNPPSKLTSLIIADQMLEDTRYSLELACSLKTKHLEITAPEAGWNVDVPLDHDYDKILLEYLRFYYQLVMAKLRLSQEGLELKETEYILNEWTFIKQITPMIKFGEWEIAKQFCEQVAFVTKRLMKGFESQLQHPPDHPPRKVYTFFSNILNTYRLRLRKLSTMLSKDIATALLNAAHYRFNVAQALVNALIASNHALVFTRGQFEAHGIYIFCSPACLAWPQSIHLLLYSSISQSTLSQPDRTYYLVVLRANAEVHLPRTVVTVDIDYFDLNIAPNSVRLVANDLQSLELYRRSLLTTISEYNDKVVDRFQAPKANPRQLHPDLEGLSAPLPTCTLRPMRLSMANIPKVDREIKRLRRLAGQLIEKIIDCAYLTRSLVRKLPTVDIVQECFAFIFSFSRQFLKLLDLRRQRSLRIQLLRMCIEWGNFIILDCDQDEPKTHRWTVTALDATMNMTSNGNVLNLDDAEFETLKQRVSSCFRILFQHINVFGIASDTNRRIERSQSAAGTIRPGRRFGYRLIPSSLYRRRATAAVAAALSDPTSSESSATADASCAAHHGLDQLHSPCVCCPLLFEALAQDSWLDALGQLELPVVATVSPYVVDSLLPTLQPECRESLRHLECHRWLALWQKHLVGRILDLSQPENQPLVYLASFSTNVSMRWQQGKLIGRGTFGDVYTAFNLESGELMAVKEIKYPDVSSLKTMYKDLVEEMAVMEVLSHRNVVSYLGVEVHRDRVYIFMELCHNGSLASVLEQGPVDDEDYIRSWAWQILCGLEYLHSNGIVHRDIKPDNILFNDEGQIKLVDFGAAKVLAQNRTLRRTKNDPSKKSSAAAAANNSGLVGTPRYMSPEGIAGMEKGRHGAQDIWSLACCVVEMATGRRPWSNFDNEWAIMYHIVSSHPTLPDPSQLSELGLDFVRQGFIHDPKVRPSAKELLAHPWLKDAEALYTSQKRQYHETYRQPLDPAIASIATDSSDIINMSDRSSCGHQSPP</sequence>
<dbReference type="PANTHER" id="PTHR48016:SF32">
    <property type="entry name" value="MITOGEN-ACTIVATED PROTEIN KINASE KINASE KINASE 4"/>
    <property type="match status" value="1"/>
</dbReference>
<evidence type="ECO:0000256" key="3">
    <source>
        <dbReference type="ARBA" id="ARBA00022679"/>
    </source>
</evidence>
<comment type="caution">
    <text evidence="10">The sequence shown here is derived from an EMBL/GenBank/DDBJ whole genome shotgun (WGS) entry which is preliminary data.</text>
</comment>
<keyword evidence="3 10" id="KW-0808">Transferase</keyword>
<evidence type="ECO:0000256" key="1">
    <source>
        <dbReference type="ARBA" id="ARBA00006529"/>
    </source>
</evidence>
<dbReference type="InterPro" id="IPR011009">
    <property type="entry name" value="Kinase-like_dom_sf"/>
</dbReference>
<evidence type="ECO:0000256" key="8">
    <source>
        <dbReference type="SAM" id="MobiDB-lite"/>
    </source>
</evidence>
<gene>
    <name evidence="10" type="primary">SSK2</name>
    <name evidence="10" type="ORF">H4R34_004750</name>
</gene>
<evidence type="ECO:0000313" key="10">
    <source>
        <dbReference type="EMBL" id="KAJ1974353.1"/>
    </source>
</evidence>
<dbReference type="InterPro" id="IPR045801">
    <property type="entry name" value="MEKK4_N"/>
</dbReference>
<feature type="compositionally biased region" description="Polar residues" evidence="8">
    <location>
        <begin position="158"/>
        <end position="167"/>
    </location>
</feature>
<dbReference type="Pfam" id="PF19431">
    <property type="entry name" value="MEKK4_N"/>
    <property type="match status" value="1"/>
</dbReference>
<reference evidence="10" key="1">
    <citation type="submission" date="2022-07" db="EMBL/GenBank/DDBJ databases">
        <title>Phylogenomic reconstructions and comparative analyses of Kickxellomycotina fungi.</title>
        <authorList>
            <person name="Reynolds N.K."/>
            <person name="Stajich J.E."/>
            <person name="Barry K."/>
            <person name="Grigoriev I.V."/>
            <person name="Crous P."/>
            <person name="Smith M.E."/>
        </authorList>
    </citation>
    <scope>NUCLEOTIDE SEQUENCE</scope>
    <source>
        <strain evidence="10">RSA 567</strain>
    </source>
</reference>
<dbReference type="GO" id="GO:0004709">
    <property type="term" value="F:MAP kinase kinase kinase activity"/>
    <property type="evidence" value="ECO:0007669"/>
    <property type="project" value="UniProtKB-EC"/>
</dbReference>
<dbReference type="InterPro" id="IPR050538">
    <property type="entry name" value="MAP_kinase_kinase_kinase"/>
</dbReference>
<dbReference type="SMART" id="SM00220">
    <property type="entry name" value="S_TKc"/>
    <property type="match status" value="1"/>
</dbReference>
<feature type="domain" description="Protein kinase" evidence="9">
    <location>
        <begin position="947"/>
        <end position="1223"/>
    </location>
</feature>
<feature type="compositionally biased region" description="Polar residues" evidence="8">
    <location>
        <begin position="120"/>
        <end position="147"/>
    </location>
</feature>
<feature type="region of interest" description="Disordered" evidence="8">
    <location>
        <begin position="120"/>
        <end position="167"/>
    </location>
</feature>
<dbReference type="Pfam" id="PF00069">
    <property type="entry name" value="Pkinase"/>
    <property type="match status" value="1"/>
</dbReference>
<evidence type="ECO:0000256" key="7">
    <source>
        <dbReference type="PROSITE-ProRule" id="PRU10141"/>
    </source>
</evidence>
<feature type="binding site" evidence="7">
    <location>
        <position position="976"/>
    </location>
    <ligand>
        <name>ATP</name>
        <dbReference type="ChEBI" id="CHEBI:30616"/>
    </ligand>
</feature>
<dbReference type="EMBL" id="JANBQB010000666">
    <property type="protein sequence ID" value="KAJ1974353.1"/>
    <property type="molecule type" value="Genomic_DNA"/>
</dbReference>
<accession>A0A9W8EBW7</accession>
<dbReference type="PROSITE" id="PS50011">
    <property type="entry name" value="PROTEIN_KINASE_DOM"/>
    <property type="match status" value="1"/>
</dbReference>
<dbReference type="PROSITE" id="PS00107">
    <property type="entry name" value="PROTEIN_KINASE_ATP"/>
    <property type="match status" value="1"/>
</dbReference>
<dbReference type="InterPro" id="IPR017441">
    <property type="entry name" value="Protein_kinase_ATP_BS"/>
</dbReference>
<evidence type="ECO:0000256" key="4">
    <source>
        <dbReference type="ARBA" id="ARBA00022741"/>
    </source>
</evidence>
<keyword evidence="5 10" id="KW-0418">Kinase</keyword>
<protein>
    <submittedName>
        <fullName evidence="10">Suppressor of Sensor Kinase (SLN1)</fullName>
        <ecNumber evidence="10">2.7.11.25</ecNumber>
    </submittedName>
</protein>
<dbReference type="Gene3D" id="1.10.510.10">
    <property type="entry name" value="Transferase(Phosphotransferase) domain 1"/>
    <property type="match status" value="1"/>
</dbReference>
<dbReference type="PANTHER" id="PTHR48016">
    <property type="entry name" value="MAP KINASE KINASE KINASE SSK2-RELATED-RELATED"/>
    <property type="match status" value="1"/>
</dbReference>
<organism evidence="10 11">
    <name type="scientific">Dimargaris verticillata</name>
    <dbReference type="NCBI Taxonomy" id="2761393"/>
    <lineage>
        <taxon>Eukaryota</taxon>
        <taxon>Fungi</taxon>
        <taxon>Fungi incertae sedis</taxon>
        <taxon>Zoopagomycota</taxon>
        <taxon>Kickxellomycotina</taxon>
        <taxon>Dimargaritomycetes</taxon>
        <taxon>Dimargaritales</taxon>
        <taxon>Dimargaritaceae</taxon>
        <taxon>Dimargaris</taxon>
    </lineage>
</organism>
<dbReference type="OrthoDB" id="1043025at2759"/>
<name>A0A9W8EBW7_9FUNG</name>
<dbReference type="PROSITE" id="PS00108">
    <property type="entry name" value="PROTEIN_KINASE_ST"/>
    <property type="match status" value="1"/>
</dbReference>
<comment type="similarity">
    <text evidence="1">Belongs to the protein kinase superfamily. STE Ser/Thr protein kinase family. MAP kinase kinase kinase subfamily.</text>
</comment>
<keyword evidence="11" id="KW-1185">Reference proteome</keyword>
<keyword evidence="6 7" id="KW-0067">ATP-binding</keyword>
<dbReference type="GO" id="GO:0038066">
    <property type="term" value="P:p38MAPK cascade"/>
    <property type="evidence" value="ECO:0007669"/>
    <property type="project" value="TreeGrafter"/>
</dbReference>
<dbReference type="AlphaFoldDB" id="A0A9W8EBW7"/>
<evidence type="ECO:0000256" key="2">
    <source>
        <dbReference type="ARBA" id="ARBA00022527"/>
    </source>
</evidence>
<dbReference type="Proteomes" id="UP001151582">
    <property type="component" value="Unassembled WGS sequence"/>
</dbReference>
<evidence type="ECO:0000256" key="5">
    <source>
        <dbReference type="ARBA" id="ARBA00022777"/>
    </source>
</evidence>
<dbReference type="InterPro" id="IPR008271">
    <property type="entry name" value="Ser/Thr_kinase_AS"/>
</dbReference>
<dbReference type="GO" id="GO:0005524">
    <property type="term" value="F:ATP binding"/>
    <property type="evidence" value="ECO:0007669"/>
    <property type="project" value="UniProtKB-UniRule"/>
</dbReference>
<dbReference type="EC" id="2.7.11.25" evidence="10"/>
<dbReference type="SUPFAM" id="SSF56112">
    <property type="entry name" value="Protein kinase-like (PK-like)"/>
    <property type="match status" value="1"/>
</dbReference>
<evidence type="ECO:0000259" key="9">
    <source>
        <dbReference type="PROSITE" id="PS50011"/>
    </source>
</evidence>